<keyword evidence="1" id="KW-0812">Transmembrane</keyword>
<evidence type="ECO:0000256" key="1">
    <source>
        <dbReference type="SAM" id="Phobius"/>
    </source>
</evidence>
<dbReference type="RefSeq" id="WP_103052608.1">
    <property type="nucleotide sequence ID" value="NZ_POWF01000007.1"/>
</dbReference>
<dbReference type="Proteomes" id="UP000236641">
    <property type="component" value="Unassembled WGS sequence"/>
</dbReference>
<sequence length="64" mass="7556">MKKRHEQKLVVLALALLLLFNVPFLFIFNMEGQVLGIPVIYFSIFAIWCVAIIISYMILKRHYE</sequence>
<reference evidence="2 3" key="1">
    <citation type="submission" date="2018-01" db="EMBL/GenBank/DDBJ databases">
        <title>The draft genome of Hanstruepera neustonica JCM19743.</title>
        <authorList>
            <person name="He R.-H."/>
            <person name="Du Z.-J."/>
        </authorList>
    </citation>
    <scope>NUCLEOTIDE SEQUENCE [LARGE SCALE GENOMIC DNA]</scope>
    <source>
        <strain evidence="2 3">JCM19743</strain>
    </source>
</reference>
<dbReference type="OrthoDB" id="1274170at2"/>
<keyword evidence="3" id="KW-1185">Reference proteome</keyword>
<evidence type="ECO:0000313" key="3">
    <source>
        <dbReference type="Proteomes" id="UP000236641"/>
    </source>
</evidence>
<protein>
    <recommendedName>
        <fullName evidence="4">DUF3311 domain-containing protein</fullName>
    </recommendedName>
</protein>
<organism evidence="2 3">
    <name type="scientific">Hanstruepera neustonica</name>
    <dbReference type="NCBI Taxonomy" id="1445657"/>
    <lineage>
        <taxon>Bacteria</taxon>
        <taxon>Pseudomonadati</taxon>
        <taxon>Bacteroidota</taxon>
        <taxon>Flavobacteriia</taxon>
        <taxon>Flavobacteriales</taxon>
        <taxon>Flavobacteriaceae</taxon>
        <taxon>Hanstruepera</taxon>
    </lineage>
</organism>
<feature type="transmembrane region" description="Helical" evidence="1">
    <location>
        <begin position="40"/>
        <end position="59"/>
    </location>
</feature>
<comment type="caution">
    <text evidence="2">The sequence shown here is derived from an EMBL/GenBank/DDBJ whole genome shotgun (WGS) entry which is preliminary data.</text>
</comment>
<gene>
    <name evidence="2" type="ORF">C1T31_10410</name>
</gene>
<keyword evidence="1" id="KW-1133">Transmembrane helix</keyword>
<evidence type="ECO:0000313" key="2">
    <source>
        <dbReference type="EMBL" id="PNQ72729.1"/>
    </source>
</evidence>
<dbReference type="AlphaFoldDB" id="A0A2K1DXH5"/>
<feature type="transmembrane region" description="Helical" evidence="1">
    <location>
        <begin position="9"/>
        <end position="28"/>
    </location>
</feature>
<proteinExistence type="predicted"/>
<evidence type="ECO:0008006" key="4">
    <source>
        <dbReference type="Google" id="ProtNLM"/>
    </source>
</evidence>
<accession>A0A2K1DXH5</accession>
<keyword evidence="1" id="KW-0472">Membrane</keyword>
<dbReference type="EMBL" id="POWF01000007">
    <property type="protein sequence ID" value="PNQ72729.1"/>
    <property type="molecule type" value="Genomic_DNA"/>
</dbReference>
<name>A0A2K1DXH5_9FLAO</name>